<dbReference type="NCBIfam" id="TIGR00086">
    <property type="entry name" value="smpB"/>
    <property type="match status" value="1"/>
</dbReference>
<comment type="similarity">
    <text evidence="3">Belongs to the SmpB family.</text>
</comment>
<dbReference type="Pfam" id="PF01668">
    <property type="entry name" value="SmpB"/>
    <property type="match status" value="1"/>
</dbReference>
<dbReference type="GO" id="GO:0003723">
    <property type="term" value="F:RNA binding"/>
    <property type="evidence" value="ECO:0007669"/>
    <property type="project" value="UniProtKB-UniRule"/>
</dbReference>
<dbReference type="Proteomes" id="UP000317716">
    <property type="component" value="Unassembled WGS sequence"/>
</dbReference>
<evidence type="ECO:0000256" key="3">
    <source>
        <dbReference type="HAMAP-Rule" id="MF_00023"/>
    </source>
</evidence>
<proteinExistence type="inferred from homology"/>
<comment type="subcellular location">
    <subcellularLocation>
        <location evidence="3">Cytoplasm</location>
    </subcellularLocation>
    <text evidence="3">The tmRNA-SmpB complex associates with stalled 70S ribosomes.</text>
</comment>
<dbReference type="GO" id="GO:0070930">
    <property type="term" value="P:trans-translation-dependent protein tagging"/>
    <property type="evidence" value="ECO:0007669"/>
    <property type="project" value="TreeGrafter"/>
</dbReference>
<evidence type="ECO:0000256" key="4">
    <source>
        <dbReference type="SAM" id="MobiDB-lite"/>
    </source>
</evidence>
<dbReference type="PANTHER" id="PTHR30308:SF2">
    <property type="entry name" value="SSRA-BINDING PROTEIN"/>
    <property type="match status" value="1"/>
</dbReference>
<dbReference type="CDD" id="cd09294">
    <property type="entry name" value="SmpB"/>
    <property type="match status" value="1"/>
</dbReference>
<sequence length="159" mass="17809">MAKEDQPAERVVAHNRRARHDYAILETVEAGLVLTGTEVKSLRAGKASLAEAYATVEGKEAVVRQLHIPPYEQGNRWNPDPVRARKLLLHRAEIEKLAAAVARKGHTIVPLKLYFSKGYAKLLLGVARGKQTHDKRHAIAERDARREVERARRGGERGE</sequence>
<keyword evidence="2 3" id="KW-0694">RNA-binding</keyword>
<feature type="region of interest" description="Disordered" evidence="4">
    <location>
        <begin position="133"/>
        <end position="159"/>
    </location>
</feature>
<keyword evidence="1 3" id="KW-0963">Cytoplasm</keyword>
<evidence type="ECO:0000313" key="5">
    <source>
        <dbReference type="EMBL" id="TMQ52725.1"/>
    </source>
</evidence>
<dbReference type="PANTHER" id="PTHR30308">
    <property type="entry name" value="TMRNA-BINDING COMPONENT OF TRANS-TRANSLATION TAGGING COMPLEX"/>
    <property type="match status" value="1"/>
</dbReference>
<dbReference type="EMBL" id="VBOS01000314">
    <property type="protein sequence ID" value="TMQ52725.1"/>
    <property type="molecule type" value="Genomic_DNA"/>
</dbReference>
<comment type="caution">
    <text evidence="5">The sequence shown here is derived from an EMBL/GenBank/DDBJ whole genome shotgun (WGS) entry which is preliminary data.</text>
</comment>
<dbReference type="GO" id="GO:0070929">
    <property type="term" value="P:trans-translation"/>
    <property type="evidence" value="ECO:0007669"/>
    <property type="project" value="UniProtKB-UniRule"/>
</dbReference>
<gene>
    <name evidence="3 5" type="primary">smpB</name>
    <name evidence="5" type="ORF">E6K72_08925</name>
</gene>
<dbReference type="PROSITE" id="PS01317">
    <property type="entry name" value="SSRP"/>
    <property type="match status" value="1"/>
</dbReference>
<protein>
    <recommendedName>
        <fullName evidence="3">SsrA-binding protein</fullName>
    </recommendedName>
    <alternativeName>
        <fullName evidence="3">Small protein B</fullName>
    </alternativeName>
</protein>
<dbReference type="HAMAP" id="MF_00023">
    <property type="entry name" value="SmpB"/>
    <property type="match status" value="1"/>
</dbReference>
<accession>A0A538SMY0</accession>
<dbReference type="Gene3D" id="2.40.280.10">
    <property type="match status" value="1"/>
</dbReference>
<dbReference type="InterPro" id="IPR023620">
    <property type="entry name" value="SmpB"/>
</dbReference>
<dbReference type="SUPFAM" id="SSF74982">
    <property type="entry name" value="Small protein B (SmpB)"/>
    <property type="match status" value="1"/>
</dbReference>
<dbReference type="InterPro" id="IPR000037">
    <property type="entry name" value="SsrA-bd_prot"/>
</dbReference>
<evidence type="ECO:0000256" key="2">
    <source>
        <dbReference type="ARBA" id="ARBA00022884"/>
    </source>
</evidence>
<dbReference type="GO" id="GO:0005829">
    <property type="term" value="C:cytosol"/>
    <property type="evidence" value="ECO:0007669"/>
    <property type="project" value="TreeGrafter"/>
</dbReference>
<comment type="function">
    <text evidence="3">Required for rescue of stalled ribosomes mediated by trans-translation. Binds to transfer-messenger RNA (tmRNA), required for stable association of tmRNA with ribosomes. tmRNA and SmpB together mimic tRNA shape, replacing the anticodon stem-loop with SmpB. tmRNA is encoded by the ssrA gene; the 2 termini fold to resemble tRNA(Ala) and it encodes a 'tag peptide', a short internal open reading frame. During trans-translation Ala-aminoacylated tmRNA acts like a tRNA, entering the A-site of stalled ribosomes, displacing the stalled mRNA. The ribosome then switches to translate the ORF on the tmRNA; the nascent peptide is terminated with the 'tag peptide' encoded by the tmRNA and targeted for degradation. The ribosome is freed to recommence translation, which seems to be the essential function of trans-translation.</text>
</comment>
<evidence type="ECO:0000256" key="1">
    <source>
        <dbReference type="ARBA" id="ARBA00022490"/>
    </source>
</evidence>
<organism evidence="5 6">
    <name type="scientific">Eiseniibacteriota bacterium</name>
    <dbReference type="NCBI Taxonomy" id="2212470"/>
    <lineage>
        <taxon>Bacteria</taxon>
        <taxon>Candidatus Eiseniibacteriota</taxon>
    </lineage>
</organism>
<feature type="compositionally biased region" description="Basic and acidic residues" evidence="4">
    <location>
        <begin position="137"/>
        <end position="159"/>
    </location>
</feature>
<dbReference type="AlphaFoldDB" id="A0A538SMY0"/>
<dbReference type="InterPro" id="IPR020081">
    <property type="entry name" value="SsrA-bd_prot_CS"/>
</dbReference>
<evidence type="ECO:0000313" key="6">
    <source>
        <dbReference type="Proteomes" id="UP000317716"/>
    </source>
</evidence>
<reference evidence="5 6" key="1">
    <citation type="journal article" date="2019" name="Nat. Microbiol.">
        <title>Mediterranean grassland soil C-N compound turnover is dependent on rainfall and depth, and is mediated by genomically divergent microorganisms.</title>
        <authorList>
            <person name="Diamond S."/>
            <person name="Andeer P.F."/>
            <person name="Li Z."/>
            <person name="Crits-Christoph A."/>
            <person name="Burstein D."/>
            <person name="Anantharaman K."/>
            <person name="Lane K.R."/>
            <person name="Thomas B.C."/>
            <person name="Pan C."/>
            <person name="Northen T.R."/>
            <person name="Banfield J.F."/>
        </authorList>
    </citation>
    <scope>NUCLEOTIDE SEQUENCE [LARGE SCALE GENOMIC DNA]</scope>
    <source>
        <strain evidence="5">WS_2</strain>
    </source>
</reference>
<name>A0A538SMY0_UNCEI</name>
<dbReference type="NCBIfam" id="NF003843">
    <property type="entry name" value="PRK05422.1"/>
    <property type="match status" value="1"/>
</dbReference>